<evidence type="ECO:0000313" key="2">
    <source>
        <dbReference type="Proteomes" id="UP001341840"/>
    </source>
</evidence>
<accession>A0ABU6YC47</accession>
<gene>
    <name evidence="1" type="ORF">PIB30_025903</name>
</gene>
<protein>
    <submittedName>
        <fullName evidence="1">Uncharacterized protein</fullName>
    </submittedName>
</protein>
<reference evidence="1 2" key="1">
    <citation type="journal article" date="2023" name="Plants (Basel)">
        <title>Bridging the Gap: Combining Genomics and Transcriptomics Approaches to Understand Stylosanthes scabra, an Orphan Legume from the Brazilian Caatinga.</title>
        <authorList>
            <person name="Ferreira-Neto J.R.C."/>
            <person name="da Silva M.D."/>
            <person name="Binneck E."/>
            <person name="de Melo N.F."/>
            <person name="da Silva R.H."/>
            <person name="de Melo A.L.T.M."/>
            <person name="Pandolfi V."/>
            <person name="Bustamante F.O."/>
            <person name="Brasileiro-Vidal A.C."/>
            <person name="Benko-Iseppon A.M."/>
        </authorList>
    </citation>
    <scope>NUCLEOTIDE SEQUENCE [LARGE SCALE GENOMIC DNA]</scope>
    <source>
        <tissue evidence="1">Leaves</tissue>
    </source>
</reference>
<dbReference type="Proteomes" id="UP001341840">
    <property type="component" value="Unassembled WGS sequence"/>
</dbReference>
<name>A0ABU6YC47_9FABA</name>
<proteinExistence type="predicted"/>
<keyword evidence="2" id="KW-1185">Reference proteome</keyword>
<evidence type="ECO:0000313" key="1">
    <source>
        <dbReference type="EMBL" id="MED6206358.1"/>
    </source>
</evidence>
<organism evidence="1 2">
    <name type="scientific">Stylosanthes scabra</name>
    <dbReference type="NCBI Taxonomy" id="79078"/>
    <lineage>
        <taxon>Eukaryota</taxon>
        <taxon>Viridiplantae</taxon>
        <taxon>Streptophyta</taxon>
        <taxon>Embryophyta</taxon>
        <taxon>Tracheophyta</taxon>
        <taxon>Spermatophyta</taxon>
        <taxon>Magnoliopsida</taxon>
        <taxon>eudicotyledons</taxon>
        <taxon>Gunneridae</taxon>
        <taxon>Pentapetalae</taxon>
        <taxon>rosids</taxon>
        <taxon>fabids</taxon>
        <taxon>Fabales</taxon>
        <taxon>Fabaceae</taxon>
        <taxon>Papilionoideae</taxon>
        <taxon>50 kb inversion clade</taxon>
        <taxon>dalbergioids sensu lato</taxon>
        <taxon>Dalbergieae</taxon>
        <taxon>Pterocarpus clade</taxon>
        <taxon>Stylosanthes</taxon>
    </lineage>
</organism>
<dbReference type="EMBL" id="JASCZI010241751">
    <property type="protein sequence ID" value="MED6206358.1"/>
    <property type="molecule type" value="Genomic_DNA"/>
</dbReference>
<sequence length="76" mass="8199">MTPSGLPRCEEKEDAVAATTYNSSFLSPQRVVTSCLGYGLKYADDLSCLSLRATDGRNRVNSNAVNTMLLPTACRP</sequence>
<comment type="caution">
    <text evidence="1">The sequence shown here is derived from an EMBL/GenBank/DDBJ whole genome shotgun (WGS) entry which is preliminary data.</text>
</comment>